<dbReference type="PATRIC" id="fig|1638788.3.peg.2462"/>
<reference evidence="1 2" key="1">
    <citation type="journal article" date="2016" name="Stand. Genomic Sci.">
        <title>Complete genome sequence and genomic characterization of Microcystis panniformis FACHB 1757 by third-generation sequencing.</title>
        <authorList>
            <person name="Zhang J.Y."/>
            <person name="Guan R."/>
            <person name="Zhang H.J."/>
            <person name="Li H."/>
            <person name="Xiao P."/>
            <person name="Yu G.L."/>
            <person name="Du L."/>
            <person name="Cao D.M."/>
            <person name="Zhu B.C."/>
            <person name="Li R.H."/>
            <person name="Lu Z.H."/>
        </authorList>
    </citation>
    <scope>NUCLEOTIDE SEQUENCE [LARGE SCALE GENOMIC DNA]</scope>
    <source>
        <strain evidence="1 2">FACHB-1757</strain>
    </source>
</reference>
<evidence type="ECO:0000313" key="2">
    <source>
        <dbReference type="Proteomes" id="UP000068167"/>
    </source>
</evidence>
<evidence type="ECO:0000313" key="1">
    <source>
        <dbReference type="EMBL" id="AKV67544.1"/>
    </source>
</evidence>
<dbReference type="AlphaFoldDB" id="A0A0K1S073"/>
<dbReference type="Proteomes" id="UP000068167">
    <property type="component" value="Chromosome"/>
</dbReference>
<name>A0A0K1S073_9CHRO</name>
<proteinExistence type="predicted"/>
<gene>
    <name evidence="1" type="ORF">VL20_2449</name>
</gene>
<organism evidence="1 2">
    <name type="scientific">Microcystis panniformis FACHB-1757</name>
    <dbReference type="NCBI Taxonomy" id="1638788"/>
    <lineage>
        <taxon>Bacteria</taxon>
        <taxon>Bacillati</taxon>
        <taxon>Cyanobacteriota</taxon>
        <taxon>Cyanophyceae</taxon>
        <taxon>Oscillatoriophycideae</taxon>
        <taxon>Chroococcales</taxon>
        <taxon>Microcystaceae</taxon>
        <taxon>Microcystis</taxon>
    </lineage>
</organism>
<dbReference type="EMBL" id="CP011339">
    <property type="protein sequence ID" value="AKV67544.1"/>
    <property type="molecule type" value="Genomic_DNA"/>
</dbReference>
<protein>
    <submittedName>
        <fullName evidence="1">Mobile element protein</fullName>
    </submittedName>
</protein>
<sequence>MIVREAKLLNATKEQYQALDEAIRTAQFIRNKAVRYWMDNSG</sequence>
<keyword evidence="2" id="KW-1185">Reference proteome</keyword>
<accession>A0A0K1S073</accession>
<dbReference type="KEGG" id="mpk:VL20_2449"/>